<gene>
    <name evidence="1" type="ORF">PCOR1329_LOCUS19615</name>
</gene>
<dbReference type="EMBL" id="CAUYUJ010006280">
    <property type="protein sequence ID" value="CAK0816832.1"/>
    <property type="molecule type" value="Genomic_DNA"/>
</dbReference>
<proteinExistence type="predicted"/>
<dbReference type="SUPFAM" id="SSF56672">
    <property type="entry name" value="DNA/RNA polymerases"/>
    <property type="match status" value="1"/>
</dbReference>
<keyword evidence="2" id="KW-1185">Reference proteome</keyword>
<organism evidence="1 2">
    <name type="scientific">Prorocentrum cordatum</name>
    <dbReference type="NCBI Taxonomy" id="2364126"/>
    <lineage>
        <taxon>Eukaryota</taxon>
        <taxon>Sar</taxon>
        <taxon>Alveolata</taxon>
        <taxon>Dinophyceae</taxon>
        <taxon>Prorocentrales</taxon>
        <taxon>Prorocentraceae</taxon>
        <taxon>Prorocentrum</taxon>
    </lineage>
</organism>
<comment type="caution">
    <text evidence="1">The sequence shown here is derived from an EMBL/GenBank/DDBJ whole genome shotgun (WGS) entry which is preliminary data.</text>
</comment>
<reference evidence="1" key="1">
    <citation type="submission" date="2023-10" db="EMBL/GenBank/DDBJ databases">
        <authorList>
            <person name="Chen Y."/>
            <person name="Shah S."/>
            <person name="Dougan E. K."/>
            <person name="Thang M."/>
            <person name="Chan C."/>
        </authorList>
    </citation>
    <scope>NUCLEOTIDE SEQUENCE [LARGE SCALE GENOMIC DNA]</scope>
</reference>
<evidence type="ECO:0008006" key="3">
    <source>
        <dbReference type="Google" id="ProtNLM"/>
    </source>
</evidence>
<dbReference type="Proteomes" id="UP001189429">
    <property type="component" value="Unassembled WGS sequence"/>
</dbReference>
<dbReference type="InterPro" id="IPR043502">
    <property type="entry name" value="DNA/RNA_pol_sf"/>
</dbReference>
<sequence>VFPAPLGNVRKRKHDGSFKNRIIQDLKTNRVNLAVSTHERAVLPRGIDHWVDLAALAQRALGCSGGVVKVLILDFKDAFMSIPLHEEERRFNVAVKSLRLQAQATLSADVGRLQLYVDDPARTLAGTEADVQLNADVVLAWWLTLGLGLSWDKGVFTSGHHQWIGIKYDVVDGTAHMSLPREFLDETAVLLQLFARRGG</sequence>
<accession>A0ABN9RFG3</accession>
<evidence type="ECO:0000313" key="1">
    <source>
        <dbReference type="EMBL" id="CAK0816832.1"/>
    </source>
</evidence>
<protein>
    <recommendedName>
        <fullName evidence="3">Reverse transcriptase domain-containing protein</fullName>
    </recommendedName>
</protein>
<name>A0ABN9RFG3_9DINO</name>
<feature type="non-terminal residue" evidence="1">
    <location>
        <position position="1"/>
    </location>
</feature>
<feature type="non-terminal residue" evidence="1">
    <location>
        <position position="199"/>
    </location>
</feature>
<evidence type="ECO:0000313" key="2">
    <source>
        <dbReference type="Proteomes" id="UP001189429"/>
    </source>
</evidence>